<evidence type="ECO:0000259" key="1">
    <source>
        <dbReference type="PROSITE" id="PS50972"/>
    </source>
</evidence>
<dbReference type="SUPFAM" id="SSF51717">
    <property type="entry name" value="Dihydropteroate synthetase-like"/>
    <property type="match status" value="1"/>
</dbReference>
<protein>
    <submittedName>
        <fullName evidence="2">Protein containing Dihydropteroate synthase, DHPS domain protein</fullName>
        <ecNumber evidence="2">2.5.1.15</ecNumber>
    </submittedName>
</protein>
<dbReference type="Pfam" id="PF00809">
    <property type="entry name" value="Pterin_bind"/>
    <property type="match status" value="1"/>
</dbReference>
<dbReference type="EMBL" id="AJWZ01001591">
    <property type="protein sequence ID" value="EKC73335.1"/>
    <property type="molecule type" value="Genomic_DNA"/>
</dbReference>
<name>K1U4S9_9ZZZZ</name>
<dbReference type="GO" id="GO:0004156">
    <property type="term" value="F:dihydropteroate synthase activity"/>
    <property type="evidence" value="ECO:0007669"/>
    <property type="project" value="UniProtKB-EC"/>
</dbReference>
<dbReference type="GO" id="GO:0042558">
    <property type="term" value="P:pteridine-containing compound metabolic process"/>
    <property type="evidence" value="ECO:0007669"/>
    <property type="project" value="InterPro"/>
</dbReference>
<comment type="caution">
    <text evidence="2">The sequence shown here is derived from an EMBL/GenBank/DDBJ whole genome shotgun (WGS) entry which is preliminary data.</text>
</comment>
<organism evidence="2">
    <name type="scientific">human gut metagenome</name>
    <dbReference type="NCBI Taxonomy" id="408170"/>
    <lineage>
        <taxon>unclassified sequences</taxon>
        <taxon>metagenomes</taxon>
        <taxon>organismal metagenomes</taxon>
    </lineage>
</organism>
<accession>K1U4S9</accession>
<dbReference type="PROSITE" id="PS00792">
    <property type="entry name" value="DHPS_1"/>
    <property type="match status" value="1"/>
</dbReference>
<feature type="non-terminal residue" evidence="2">
    <location>
        <position position="42"/>
    </location>
</feature>
<reference evidence="2" key="1">
    <citation type="journal article" date="2013" name="Environ. Microbiol.">
        <title>Microbiota from the distal guts of lean and obese adolescents exhibit partial functional redundancy besides clear differences in community structure.</title>
        <authorList>
            <person name="Ferrer M."/>
            <person name="Ruiz A."/>
            <person name="Lanza F."/>
            <person name="Haange S.B."/>
            <person name="Oberbach A."/>
            <person name="Till H."/>
            <person name="Bargiela R."/>
            <person name="Campoy C."/>
            <person name="Segura M.T."/>
            <person name="Richter M."/>
            <person name="von Bergen M."/>
            <person name="Seifert J."/>
            <person name="Suarez A."/>
        </authorList>
    </citation>
    <scope>NUCLEOTIDE SEQUENCE</scope>
</reference>
<evidence type="ECO:0000313" key="2">
    <source>
        <dbReference type="EMBL" id="EKC73335.1"/>
    </source>
</evidence>
<feature type="domain" description="Pterin-binding" evidence="1">
    <location>
        <begin position="18"/>
        <end position="42"/>
    </location>
</feature>
<dbReference type="EC" id="2.5.1.15" evidence="2"/>
<dbReference type="InterPro" id="IPR011005">
    <property type="entry name" value="Dihydropteroate_synth-like_sf"/>
</dbReference>
<dbReference type="AlphaFoldDB" id="K1U4S9"/>
<proteinExistence type="predicted"/>
<dbReference type="InterPro" id="IPR000489">
    <property type="entry name" value="Pterin-binding_dom"/>
</dbReference>
<dbReference type="PROSITE" id="PS50972">
    <property type="entry name" value="PTERIN_BINDING"/>
    <property type="match status" value="1"/>
</dbReference>
<keyword evidence="2" id="KW-0808">Transferase</keyword>
<gene>
    <name evidence="2" type="ORF">OBE_02440</name>
</gene>
<sequence length="42" mass="4743">MEYDMNIGKYNFDLEKEPVIMGILNVTPDSFSDGGKFNNLDA</sequence>
<dbReference type="Gene3D" id="3.20.20.20">
    <property type="entry name" value="Dihydropteroate synthase-like"/>
    <property type="match status" value="1"/>
</dbReference>